<evidence type="ECO:0000313" key="2">
    <source>
        <dbReference type="Proteomes" id="UP000234857"/>
    </source>
</evidence>
<dbReference type="InterPro" id="IPR054196">
    <property type="entry name" value="DUF6901"/>
</dbReference>
<dbReference type="Proteomes" id="UP000234857">
    <property type="component" value="Unassembled WGS sequence"/>
</dbReference>
<accession>A0A2N5ZIU3</accession>
<gene>
    <name evidence="1" type="ORF">C0601_04230</name>
</gene>
<dbReference type="AlphaFoldDB" id="A0A2N5ZIU3"/>
<reference evidence="1 2" key="1">
    <citation type="submission" date="2017-11" db="EMBL/GenBank/DDBJ databases">
        <title>Genome-resolved metagenomics identifies genetic mobility, metabolic interactions, and unexpected diversity in perchlorate-reducing communities.</title>
        <authorList>
            <person name="Barnum T.P."/>
            <person name="Figueroa I.A."/>
            <person name="Carlstrom C.I."/>
            <person name="Lucas L.N."/>
            <person name="Engelbrektson A.L."/>
            <person name="Coates J.D."/>
        </authorList>
    </citation>
    <scope>NUCLEOTIDE SEQUENCE [LARGE SCALE GENOMIC DNA]</scope>
    <source>
        <strain evidence="1">BM706</strain>
    </source>
</reference>
<sequence>MENHKKYVYRFKIRKDLVEQVEINLSFPKLALDLKPIPNAPKWTHLDFKRCPNCKLDLSKNRYCPIAYNLLPYIKKFKDYMTFKEIEIDVITKERTYSKKTSMADGLSSLFGLVMASSGCPDLDWLRPMVNTHLPFATGSETAHRALSTYVLAQYYRKKKGLEPDFELNDLVNIYKEISIINSAFLKRLKGNNELTDSMLEPLQKLSCFTIFTVASIEDKFMKEIKDIFYKYIN</sequence>
<evidence type="ECO:0000313" key="1">
    <source>
        <dbReference type="EMBL" id="PLX18615.1"/>
    </source>
</evidence>
<dbReference type="Pfam" id="PF21842">
    <property type="entry name" value="DUF6901"/>
    <property type="match status" value="1"/>
</dbReference>
<name>A0A2N5ZIU3_MUIH1</name>
<comment type="caution">
    <text evidence="1">The sequence shown here is derived from an EMBL/GenBank/DDBJ whole genome shotgun (WGS) entry which is preliminary data.</text>
</comment>
<organism evidence="1 2">
    <name type="scientific">Muiribacterium halophilum</name>
    <dbReference type="NCBI Taxonomy" id="2053465"/>
    <lineage>
        <taxon>Bacteria</taxon>
        <taxon>Candidatus Muiribacteriota</taxon>
        <taxon>Candidatus Muiribacteriia</taxon>
        <taxon>Candidatus Muiribacteriales</taxon>
        <taxon>Candidatus Muiribacteriaceae</taxon>
        <taxon>Candidatus Muiribacterium</taxon>
    </lineage>
</organism>
<proteinExistence type="predicted"/>
<dbReference type="EMBL" id="PKTG01000057">
    <property type="protein sequence ID" value="PLX18615.1"/>
    <property type="molecule type" value="Genomic_DNA"/>
</dbReference>
<protein>
    <submittedName>
        <fullName evidence="1">Uncharacterized protein</fullName>
    </submittedName>
</protein>